<dbReference type="Proteomes" id="UP001432027">
    <property type="component" value="Unassembled WGS sequence"/>
</dbReference>
<evidence type="ECO:0008006" key="5">
    <source>
        <dbReference type="Google" id="ProtNLM"/>
    </source>
</evidence>
<name>A0AAV5SDE1_9BILA</name>
<protein>
    <recommendedName>
        <fullName evidence="5">ANK_REP_REGION domain-containing protein</fullName>
    </recommendedName>
</protein>
<comment type="caution">
    <text evidence="3">The sequence shown here is derived from an EMBL/GenBank/DDBJ whole genome shotgun (WGS) entry which is preliminary data.</text>
</comment>
<sequence>MANGGKKKNKKSEESGRKESQEEKMNREERDKKRAEIQAKVKKAQQEMEQRVMMNQMAATTSREKNWPKKEGDNDDVKRAADDKRRDSLGGSVSTSSNSSGTDCDEVLSEPNKSAITSPQSGTSEGSPAPSRIHIADAILSIHQVAQSVVEAGTVDALTSLSLKFPPMIPGLVKNKAGARNLAATKSTVAATKENGEGSCAVSSSPSPTPRQVVTPILSGGTPTPSADLAAFRSIADDHPAEIPEATPQTEPEDDVASRVAKIERAKEYITKKERGVYNYPADQLLSFMPQNMNGELQPYRGAGQAAYPAMMRPSFSTENSDAFFHDLLRSQYVHSVNDPAPENGYNSRPDYSLFGIIYTESVGEKPTAYKSLVRDCGQRHDMLGAHELSVRMEKDEGLWLRGERNVLKNIYDDVPKLLAKQKEPWIRELLQLIFDGRPKKVYNRMKVMVNVFRHHEEFQKKTDAEIYTHIAQTLLEAGTNSTMGYSYVHVLASQGNGHKMCGENGHRKCMTLQEVLGPLSPESLQKALSLKTREWRNRTPVHYATATGQPCQLDTLQKFNADVTAPDELGTTPVLYAVIRDNLLMLRMLAWYGADVMQTCDKTGHAVLDYVNVTGKFPLGKACKEFIYRRNDAFEKILKTWMIEITQSSLSIRKGLSEVHTVDCRQPSDQVIEKIPINNEMVNVAHWIGHINKTVHLKLRPNVLNEDRSSMFLLIIPFTYRITDEHQPADYPDVVRRTLFIDEDGLRPIPFFPEPPFMSVKDPLSSRPPLQKALVPLLLQANTGTFWAYKIPSDVFSHECLWVTMSLDLLKVDVALRDNLRLLIQVVSLQSSSK</sequence>
<feature type="repeat" description="ANK" evidence="1">
    <location>
        <begin position="537"/>
        <end position="569"/>
    </location>
</feature>
<feature type="compositionally biased region" description="Basic and acidic residues" evidence="2">
    <location>
        <begin position="11"/>
        <end position="50"/>
    </location>
</feature>
<dbReference type="PROSITE" id="PS50088">
    <property type="entry name" value="ANK_REPEAT"/>
    <property type="match status" value="1"/>
</dbReference>
<feature type="compositionally biased region" description="Basic residues" evidence="2">
    <location>
        <begin position="1"/>
        <end position="10"/>
    </location>
</feature>
<feature type="compositionally biased region" description="Polar residues" evidence="2">
    <location>
        <begin position="111"/>
        <end position="126"/>
    </location>
</feature>
<reference evidence="3" key="1">
    <citation type="submission" date="2023-10" db="EMBL/GenBank/DDBJ databases">
        <title>Genome assembly of Pristionchus species.</title>
        <authorList>
            <person name="Yoshida K."/>
            <person name="Sommer R.J."/>
        </authorList>
    </citation>
    <scope>NUCLEOTIDE SEQUENCE</scope>
    <source>
        <strain evidence="3">RS0144</strain>
    </source>
</reference>
<evidence type="ECO:0000313" key="3">
    <source>
        <dbReference type="EMBL" id="GMS80455.1"/>
    </source>
</evidence>
<dbReference type="InterPro" id="IPR002110">
    <property type="entry name" value="Ankyrin_rpt"/>
</dbReference>
<feature type="compositionally biased region" description="Low complexity" evidence="2">
    <location>
        <begin position="89"/>
        <end position="101"/>
    </location>
</feature>
<feature type="compositionally biased region" description="Basic and acidic residues" evidence="2">
    <location>
        <begin position="62"/>
        <end position="88"/>
    </location>
</feature>
<dbReference type="AlphaFoldDB" id="A0AAV5SDE1"/>
<organism evidence="3 4">
    <name type="scientific">Pristionchus entomophagus</name>
    <dbReference type="NCBI Taxonomy" id="358040"/>
    <lineage>
        <taxon>Eukaryota</taxon>
        <taxon>Metazoa</taxon>
        <taxon>Ecdysozoa</taxon>
        <taxon>Nematoda</taxon>
        <taxon>Chromadorea</taxon>
        <taxon>Rhabditida</taxon>
        <taxon>Rhabditina</taxon>
        <taxon>Diplogasteromorpha</taxon>
        <taxon>Diplogasteroidea</taxon>
        <taxon>Neodiplogasteridae</taxon>
        <taxon>Pristionchus</taxon>
    </lineage>
</organism>
<gene>
    <name evidence="3" type="ORF">PENTCL1PPCAC_2630</name>
</gene>
<dbReference type="Gene3D" id="1.25.40.20">
    <property type="entry name" value="Ankyrin repeat-containing domain"/>
    <property type="match status" value="1"/>
</dbReference>
<keyword evidence="1" id="KW-0040">ANK repeat</keyword>
<evidence type="ECO:0000256" key="2">
    <source>
        <dbReference type="SAM" id="MobiDB-lite"/>
    </source>
</evidence>
<dbReference type="InterPro" id="IPR036770">
    <property type="entry name" value="Ankyrin_rpt-contain_sf"/>
</dbReference>
<accession>A0AAV5SDE1</accession>
<keyword evidence="4" id="KW-1185">Reference proteome</keyword>
<feature type="region of interest" description="Disordered" evidence="2">
    <location>
        <begin position="1"/>
        <end position="130"/>
    </location>
</feature>
<evidence type="ECO:0000256" key="1">
    <source>
        <dbReference type="PROSITE-ProRule" id="PRU00023"/>
    </source>
</evidence>
<dbReference type="SUPFAM" id="SSF48403">
    <property type="entry name" value="Ankyrin repeat"/>
    <property type="match status" value="1"/>
</dbReference>
<proteinExistence type="predicted"/>
<evidence type="ECO:0000313" key="4">
    <source>
        <dbReference type="Proteomes" id="UP001432027"/>
    </source>
</evidence>
<dbReference type="EMBL" id="BTSX01000001">
    <property type="protein sequence ID" value="GMS80455.1"/>
    <property type="molecule type" value="Genomic_DNA"/>
</dbReference>